<dbReference type="SUPFAM" id="SSF52833">
    <property type="entry name" value="Thioredoxin-like"/>
    <property type="match status" value="1"/>
</dbReference>
<dbReference type="PROSITE" id="PS51352">
    <property type="entry name" value="THIOREDOXIN_2"/>
    <property type="match status" value="1"/>
</dbReference>
<dbReference type="InterPro" id="IPR013766">
    <property type="entry name" value="Thioredoxin_domain"/>
</dbReference>
<dbReference type="Pfam" id="PF13899">
    <property type="entry name" value="Thioredoxin_7"/>
    <property type="match status" value="1"/>
</dbReference>
<keyword evidence="1" id="KW-0732">Signal</keyword>
<feature type="domain" description="Thioredoxin" evidence="2">
    <location>
        <begin position="10"/>
        <end position="146"/>
    </location>
</feature>
<evidence type="ECO:0000313" key="3">
    <source>
        <dbReference type="EMBL" id="PPZ91650.1"/>
    </source>
</evidence>
<dbReference type="RefSeq" id="WP_104793352.1">
    <property type="nucleotide sequence ID" value="NZ_PTPZ01000003.1"/>
</dbReference>
<evidence type="ECO:0000259" key="2">
    <source>
        <dbReference type="PROSITE" id="PS51352"/>
    </source>
</evidence>
<name>A0A2S7I507_9FLAO</name>
<dbReference type="AlphaFoldDB" id="A0A2S7I507"/>
<evidence type="ECO:0000313" key="4">
    <source>
        <dbReference type="Proteomes" id="UP000238565"/>
    </source>
</evidence>
<sequence length="147" mass="16873">MRTKKVIFSILLLFSLFVFSQEKFSKFQQIKDAAQQENKSILLKFSGSDWCIPCIKLQKKVIDDPIFQEYISKNLVYVEADFPRKKGKLSADIITRNKELAGIYNKQGVFPKMVLLNANGKILKTWEGFDNATVNTMIQEINQSTGK</sequence>
<dbReference type="Gene3D" id="3.40.30.10">
    <property type="entry name" value="Glutaredoxin"/>
    <property type="match status" value="1"/>
</dbReference>
<dbReference type="InterPro" id="IPR036249">
    <property type="entry name" value="Thioredoxin-like_sf"/>
</dbReference>
<evidence type="ECO:0000256" key="1">
    <source>
        <dbReference type="SAM" id="SignalP"/>
    </source>
</evidence>
<feature type="chain" id="PRO_5015422966" description="Thioredoxin domain-containing protein" evidence="1">
    <location>
        <begin position="21"/>
        <end position="147"/>
    </location>
</feature>
<protein>
    <recommendedName>
        <fullName evidence="2">Thioredoxin domain-containing protein</fullName>
    </recommendedName>
</protein>
<dbReference type="EMBL" id="PTPZ01000003">
    <property type="protein sequence ID" value="PPZ91650.1"/>
    <property type="molecule type" value="Genomic_DNA"/>
</dbReference>
<comment type="caution">
    <text evidence="3">The sequence shown here is derived from an EMBL/GenBank/DDBJ whole genome shotgun (WGS) entry which is preliminary data.</text>
</comment>
<reference evidence="3 4" key="1">
    <citation type="submission" date="2018-02" db="EMBL/GenBank/DDBJ databases">
        <title>Draft genome sequence of bacterial isolates from marine environment.</title>
        <authorList>
            <person name="Singh S.K."/>
            <person name="Hill R."/>
            <person name="Major S."/>
            <person name="Cai H."/>
            <person name="Li Y."/>
        </authorList>
    </citation>
    <scope>NUCLEOTIDE SEQUENCE [LARGE SCALE GENOMIC DNA]</scope>
    <source>
        <strain evidence="3 4">IMET F</strain>
    </source>
</reference>
<dbReference type="Proteomes" id="UP000238565">
    <property type="component" value="Unassembled WGS sequence"/>
</dbReference>
<accession>A0A2S7I507</accession>
<proteinExistence type="predicted"/>
<organism evidence="3 4">
    <name type="scientific">Cloacibacterium normanense</name>
    <dbReference type="NCBI Taxonomy" id="237258"/>
    <lineage>
        <taxon>Bacteria</taxon>
        <taxon>Pseudomonadati</taxon>
        <taxon>Bacteroidota</taxon>
        <taxon>Flavobacteriia</taxon>
        <taxon>Flavobacteriales</taxon>
        <taxon>Weeksellaceae</taxon>
    </lineage>
</organism>
<gene>
    <name evidence="3" type="ORF">C3729_06150</name>
</gene>
<feature type="signal peptide" evidence="1">
    <location>
        <begin position="1"/>
        <end position="20"/>
    </location>
</feature>